<keyword evidence="2" id="KW-0255">Endonuclease</keyword>
<dbReference type="InterPro" id="IPR011856">
    <property type="entry name" value="tRNA_endonuc-like_dom_sf"/>
</dbReference>
<evidence type="ECO:0000256" key="1">
    <source>
        <dbReference type="SAM" id="Phobius"/>
    </source>
</evidence>
<feature type="transmembrane region" description="Helical" evidence="1">
    <location>
        <begin position="12"/>
        <end position="33"/>
    </location>
</feature>
<keyword evidence="1" id="KW-1133">Transmembrane helix</keyword>
<sequence>MNTKTLKDWFTNFGTVFSILGFFVTIYLGVWYVPSWLQESQNEKIKNAENEILQSVKELVYADSTFTLKELPTLVHAKEITLKQPFPLSLNDILTKTEESFMEDKFIPLTKRKELINKIEEIKSKLPKENKTQIDNLKAEKKENIWKIWLSIIVTIVSVILGIISTYLKFKADKDKDAEIQNEIQEITSDKEIREYGYEFEKNIEEALRKRSDITILDKDNIDKGIDIIFSKANKQYFIEAKYLNRSKIGLNTFHQLAHFLKDKIGEAWLVYNTDLTPLVAQQICDFNKENKQINIRLIRVTNSKEFTEKLNEILPK</sequence>
<dbReference type="GO" id="GO:0003676">
    <property type="term" value="F:nucleic acid binding"/>
    <property type="evidence" value="ECO:0007669"/>
    <property type="project" value="InterPro"/>
</dbReference>
<dbReference type="AlphaFoldDB" id="A0A1I2IJB5"/>
<keyword evidence="3" id="KW-1185">Reference proteome</keyword>
<dbReference type="STRING" id="935223.SAMN04488131_12124"/>
<keyword evidence="2" id="KW-0378">Hydrolase</keyword>
<evidence type="ECO:0000313" key="3">
    <source>
        <dbReference type="Proteomes" id="UP000198596"/>
    </source>
</evidence>
<dbReference type="GO" id="GO:0004519">
    <property type="term" value="F:endonuclease activity"/>
    <property type="evidence" value="ECO:0007669"/>
    <property type="project" value="UniProtKB-KW"/>
</dbReference>
<keyword evidence="2" id="KW-0540">Nuclease</keyword>
<dbReference type="EMBL" id="FONQ01000021">
    <property type="protein sequence ID" value="SFF42429.1"/>
    <property type="molecule type" value="Genomic_DNA"/>
</dbReference>
<name>A0A1I2IJB5_9FLAO</name>
<reference evidence="3" key="1">
    <citation type="submission" date="2016-10" db="EMBL/GenBank/DDBJ databases">
        <authorList>
            <person name="Varghese N."/>
            <person name="Submissions S."/>
        </authorList>
    </citation>
    <scope>NUCLEOTIDE SEQUENCE [LARGE SCALE GENOMIC DNA]</scope>
    <source>
        <strain evidence="3">CGMCC 1.9227</strain>
    </source>
</reference>
<proteinExistence type="predicted"/>
<evidence type="ECO:0000313" key="2">
    <source>
        <dbReference type="EMBL" id="SFF42429.1"/>
    </source>
</evidence>
<keyword evidence="1" id="KW-0812">Transmembrane</keyword>
<gene>
    <name evidence="2" type="ORF">SAMN04488131_12124</name>
</gene>
<dbReference type="Proteomes" id="UP000198596">
    <property type="component" value="Unassembled WGS sequence"/>
</dbReference>
<dbReference type="InterPro" id="IPR011335">
    <property type="entry name" value="Restrct_endonuc-II-like"/>
</dbReference>
<organism evidence="2 3">
    <name type="scientific">Flavobacterium xueshanense</name>
    <dbReference type="NCBI Taxonomy" id="935223"/>
    <lineage>
        <taxon>Bacteria</taxon>
        <taxon>Pseudomonadati</taxon>
        <taxon>Bacteroidota</taxon>
        <taxon>Flavobacteriia</taxon>
        <taxon>Flavobacteriales</taxon>
        <taxon>Flavobacteriaceae</taxon>
        <taxon>Flavobacterium</taxon>
    </lineage>
</organism>
<dbReference type="Gene3D" id="3.40.1350.10">
    <property type="match status" value="1"/>
</dbReference>
<protein>
    <submittedName>
        <fullName evidence="2">Restriction endonuclease</fullName>
    </submittedName>
</protein>
<keyword evidence="1" id="KW-0472">Membrane</keyword>
<dbReference type="SUPFAM" id="SSF52980">
    <property type="entry name" value="Restriction endonuclease-like"/>
    <property type="match status" value="1"/>
</dbReference>
<feature type="transmembrane region" description="Helical" evidence="1">
    <location>
        <begin position="148"/>
        <end position="168"/>
    </location>
</feature>
<accession>A0A1I2IJB5</accession>